<evidence type="ECO:0000256" key="1">
    <source>
        <dbReference type="ARBA" id="ARBA00005417"/>
    </source>
</evidence>
<organism evidence="7 8">
    <name type="scientific">Cohaesibacter gelatinilyticus</name>
    <dbReference type="NCBI Taxonomy" id="372072"/>
    <lineage>
        <taxon>Bacteria</taxon>
        <taxon>Pseudomonadati</taxon>
        <taxon>Pseudomonadota</taxon>
        <taxon>Alphaproteobacteria</taxon>
        <taxon>Hyphomicrobiales</taxon>
        <taxon>Cohaesibacteraceae</taxon>
    </lineage>
</organism>
<comment type="similarity">
    <text evidence="1">Belongs to the ABC transporter superfamily.</text>
</comment>
<evidence type="ECO:0000256" key="2">
    <source>
        <dbReference type="ARBA" id="ARBA00022737"/>
    </source>
</evidence>
<protein>
    <submittedName>
        <fullName evidence="7">ATPase components of ABC transporters with duplicated ATPase domains</fullName>
    </submittedName>
</protein>
<keyword evidence="2" id="KW-0677">Repeat</keyword>
<evidence type="ECO:0000256" key="5">
    <source>
        <dbReference type="SAM" id="Coils"/>
    </source>
</evidence>
<dbReference type="InterPro" id="IPR017871">
    <property type="entry name" value="ABC_transporter-like_CS"/>
</dbReference>
<dbReference type="InterPro" id="IPR027417">
    <property type="entry name" value="P-loop_NTPase"/>
</dbReference>
<dbReference type="SMART" id="SM00382">
    <property type="entry name" value="AAA"/>
    <property type="match status" value="2"/>
</dbReference>
<dbReference type="OrthoDB" id="9808609at2"/>
<feature type="domain" description="ABC transporter" evidence="6">
    <location>
        <begin position="4"/>
        <end position="234"/>
    </location>
</feature>
<accession>A0A285PCJ4</accession>
<dbReference type="GO" id="GO:0016887">
    <property type="term" value="F:ATP hydrolysis activity"/>
    <property type="evidence" value="ECO:0007669"/>
    <property type="project" value="InterPro"/>
</dbReference>
<sequence>MPSITLSDVRWAAPDGTVLFSRLDLSLSREHVGLVGRNGAGKTTLLRLLAGEIAPSSGCISRNAKVGYLPQTLGIPENDNIADLFGVRDQITSLRKMEAGEATASDFAGADWMLEGRMAASLARVGLDDIAPDCQLASLSGGQRTRAALAALFFCDPDILFLDEPTNHLDKQGRTLVIEALRAWPHGLMVASHDRFLLNDMDMITELSGLGLRCYGGNYAAYRHQKNVELAAARHDHVQAEQQVAQSKRRAQKAAERKARTNRQGRILRASGSQSKMLMDVAKQRSENSGSANAHLRQNRCAEANRALEKAREKIEILEPLSIHIASTGLTADRSVLDMEDLNFGFEPDRPVLQSVSLEIRGPERIAIEGNNGTGKSTLLSCIMGDLTPLSGTLFLHVSMALLDQDMQLLNPDQTILQNITRLDPEATQNECQATLARFGFRAKAASRLVGTLSGGQQMRVGLACTLGRKTPPQLLLLDEPSNHLDIETTELLEAALSDYDGALILVSHDPVFIRNIGIDRSLVL</sequence>
<reference evidence="7 8" key="1">
    <citation type="submission" date="2017-09" db="EMBL/GenBank/DDBJ databases">
        <authorList>
            <person name="Ehlers B."/>
            <person name="Leendertz F.H."/>
        </authorList>
    </citation>
    <scope>NUCLEOTIDE SEQUENCE [LARGE SCALE GENOMIC DNA]</scope>
    <source>
        <strain evidence="7 8">DSM 18289</strain>
    </source>
</reference>
<evidence type="ECO:0000259" key="6">
    <source>
        <dbReference type="PROSITE" id="PS50893"/>
    </source>
</evidence>
<dbReference type="Pfam" id="PF00005">
    <property type="entry name" value="ABC_tran"/>
    <property type="match status" value="2"/>
</dbReference>
<dbReference type="EMBL" id="OBEL01000002">
    <property type="protein sequence ID" value="SNZ19475.1"/>
    <property type="molecule type" value="Genomic_DNA"/>
</dbReference>
<feature type="domain" description="ABC transporter" evidence="6">
    <location>
        <begin position="337"/>
        <end position="525"/>
    </location>
</feature>
<dbReference type="PROSITE" id="PS00211">
    <property type="entry name" value="ABC_TRANSPORTER_1"/>
    <property type="match status" value="2"/>
</dbReference>
<evidence type="ECO:0000256" key="3">
    <source>
        <dbReference type="ARBA" id="ARBA00022741"/>
    </source>
</evidence>
<dbReference type="CDD" id="cd03221">
    <property type="entry name" value="ABCF_EF-3"/>
    <property type="match status" value="2"/>
</dbReference>
<evidence type="ECO:0000313" key="7">
    <source>
        <dbReference type="EMBL" id="SNZ19475.1"/>
    </source>
</evidence>
<name>A0A285PCJ4_9HYPH</name>
<dbReference type="SUPFAM" id="SSF52540">
    <property type="entry name" value="P-loop containing nucleoside triphosphate hydrolases"/>
    <property type="match status" value="2"/>
</dbReference>
<evidence type="ECO:0000256" key="4">
    <source>
        <dbReference type="ARBA" id="ARBA00022840"/>
    </source>
</evidence>
<keyword evidence="5" id="KW-0175">Coiled coil</keyword>
<keyword evidence="3" id="KW-0547">Nucleotide-binding</keyword>
<dbReference type="InterPro" id="IPR050611">
    <property type="entry name" value="ABCF"/>
</dbReference>
<keyword evidence="4" id="KW-0067">ATP-binding</keyword>
<dbReference type="Gene3D" id="3.40.50.300">
    <property type="entry name" value="P-loop containing nucleotide triphosphate hydrolases"/>
    <property type="match status" value="2"/>
</dbReference>
<dbReference type="AlphaFoldDB" id="A0A285PCJ4"/>
<dbReference type="Proteomes" id="UP000219439">
    <property type="component" value="Unassembled WGS sequence"/>
</dbReference>
<dbReference type="GO" id="GO:0005524">
    <property type="term" value="F:ATP binding"/>
    <property type="evidence" value="ECO:0007669"/>
    <property type="project" value="UniProtKB-KW"/>
</dbReference>
<dbReference type="InterPro" id="IPR003593">
    <property type="entry name" value="AAA+_ATPase"/>
</dbReference>
<dbReference type="PANTHER" id="PTHR19211:SF6">
    <property type="entry name" value="BLL7188 PROTEIN"/>
    <property type="match status" value="1"/>
</dbReference>
<dbReference type="PROSITE" id="PS50893">
    <property type="entry name" value="ABC_TRANSPORTER_2"/>
    <property type="match status" value="2"/>
</dbReference>
<feature type="coiled-coil region" evidence="5">
    <location>
        <begin position="230"/>
        <end position="264"/>
    </location>
</feature>
<dbReference type="PANTHER" id="PTHR19211">
    <property type="entry name" value="ATP-BINDING TRANSPORT PROTEIN-RELATED"/>
    <property type="match status" value="1"/>
</dbReference>
<dbReference type="FunFam" id="3.40.50.300:FF:001320">
    <property type="entry name" value="Heme ABC transporter ATP-binding protein"/>
    <property type="match status" value="1"/>
</dbReference>
<evidence type="ECO:0000313" key="8">
    <source>
        <dbReference type="Proteomes" id="UP000219439"/>
    </source>
</evidence>
<keyword evidence="8" id="KW-1185">Reference proteome</keyword>
<dbReference type="RefSeq" id="WP_097153823.1">
    <property type="nucleotide sequence ID" value="NZ_OBEL01000002.1"/>
</dbReference>
<gene>
    <name evidence="7" type="ORF">SAMN06265368_2563</name>
</gene>
<proteinExistence type="inferred from homology"/>
<dbReference type="InterPro" id="IPR003439">
    <property type="entry name" value="ABC_transporter-like_ATP-bd"/>
</dbReference>